<dbReference type="PANTHER" id="PTHR33751">
    <property type="entry name" value="CBB3-TYPE CYTOCHROME C OXIDASE SUBUNIT FIXP"/>
    <property type="match status" value="1"/>
</dbReference>
<dbReference type="GO" id="GO:0009055">
    <property type="term" value="F:electron transfer activity"/>
    <property type="evidence" value="ECO:0007669"/>
    <property type="project" value="InterPro"/>
</dbReference>
<dbReference type="InterPro" id="IPR036909">
    <property type="entry name" value="Cyt_c-like_dom_sf"/>
</dbReference>
<comment type="caution">
    <text evidence="9">The sequence shown here is derived from an EMBL/GenBank/DDBJ whole genome shotgun (WGS) entry which is preliminary data.</text>
</comment>
<evidence type="ECO:0000256" key="5">
    <source>
        <dbReference type="ARBA" id="ARBA00023004"/>
    </source>
</evidence>
<sequence length="262" mass="28240">MQEPSVLSLKNRWMRYSVGAVLLMAVLAAAVGFLWVPIANNGAAAGSLWDAICSAAGVPGASRSRSLSADATARPSDVIVSASMMRPANAESIGRGATLAMRCTMCHGIRGVSEADSPNLAGQIEAAIYKQLRDYQSGHRLSAIMQPMTVNLNDQDMRDLAAYYSYLPHERLPQDNPRVAPQLVTNGAPMRNIGACASCHGGLAQQSAAPVLEGEPELYIRNQLHAFRDGSRHNDLNQQMRNMARQLTDAEITELAAYYAAR</sequence>
<evidence type="ECO:0000256" key="1">
    <source>
        <dbReference type="ARBA" id="ARBA00022448"/>
    </source>
</evidence>
<accession>A0A6L5QGN9</accession>
<reference evidence="9 10" key="1">
    <citation type="submission" date="2019-11" db="EMBL/GenBank/DDBJ databases">
        <title>Novel species isolated from a subtropical stream in China.</title>
        <authorList>
            <person name="Lu H."/>
        </authorList>
    </citation>
    <scope>NUCLEOTIDE SEQUENCE [LARGE SCALE GENOMIC DNA]</scope>
    <source>
        <strain evidence="9 10">FT25W</strain>
    </source>
</reference>
<keyword evidence="7" id="KW-1133">Transmembrane helix</keyword>
<feature type="domain" description="Cytochrome c" evidence="8">
    <location>
        <begin position="182"/>
        <end position="262"/>
    </location>
</feature>
<keyword evidence="7" id="KW-0472">Membrane</keyword>
<evidence type="ECO:0000259" key="8">
    <source>
        <dbReference type="PROSITE" id="PS51007"/>
    </source>
</evidence>
<evidence type="ECO:0000256" key="4">
    <source>
        <dbReference type="ARBA" id="ARBA00022982"/>
    </source>
</evidence>
<feature type="domain" description="Cytochrome c" evidence="8">
    <location>
        <begin position="91"/>
        <end position="168"/>
    </location>
</feature>
<dbReference type="InterPro" id="IPR050597">
    <property type="entry name" value="Cytochrome_c_Oxidase_Subunit"/>
</dbReference>
<feature type="transmembrane region" description="Helical" evidence="7">
    <location>
        <begin position="16"/>
        <end position="38"/>
    </location>
</feature>
<keyword evidence="2 6" id="KW-0349">Heme</keyword>
<dbReference type="Proteomes" id="UP000481037">
    <property type="component" value="Unassembled WGS sequence"/>
</dbReference>
<dbReference type="GO" id="GO:0020037">
    <property type="term" value="F:heme binding"/>
    <property type="evidence" value="ECO:0007669"/>
    <property type="project" value="InterPro"/>
</dbReference>
<keyword evidence="7" id="KW-0812">Transmembrane</keyword>
<evidence type="ECO:0000256" key="3">
    <source>
        <dbReference type="ARBA" id="ARBA00022723"/>
    </source>
</evidence>
<evidence type="ECO:0000313" key="10">
    <source>
        <dbReference type="Proteomes" id="UP000481037"/>
    </source>
</evidence>
<dbReference type="RefSeq" id="WP_154367289.1">
    <property type="nucleotide sequence ID" value="NZ_WKJM01000009.1"/>
</dbReference>
<keyword evidence="3 6" id="KW-0479">Metal-binding</keyword>
<keyword evidence="5 6" id="KW-0408">Iron</keyword>
<name>A0A6L5QGN9_9BURK</name>
<dbReference type="AlphaFoldDB" id="A0A6L5QGN9"/>
<dbReference type="Pfam" id="PF00034">
    <property type="entry name" value="Cytochrom_C"/>
    <property type="match status" value="2"/>
</dbReference>
<organism evidence="9 10">
    <name type="scientific">Duganella alba</name>
    <dbReference type="NCBI Taxonomy" id="2666081"/>
    <lineage>
        <taxon>Bacteria</taxon>
        <taxon>Pseudomonadati</taxon>
        <taxon>Pseudomonadota</taxon>
        <taxon>Betaproteobacteria</taxon>
        <taxon>Burkholderiales</taxon>
        <taxon>Oxalobacteraceae</taxon>
        <taxon>Telluria group</taxon>
        <taxon>Duganella</taxon>
    </lineage>
</organism>
<evidence type="ECO:0000256" key="6">
    <source>
        <dbReference type="PROSITE-ProRule" id="PRU00433"/>
    </source>
</evidence>
<keyword evidence="1" id="KW-0813">Transport</keyword>
<dbReference type="GO" id="GO:0046872">
    <property type="term" value="F:metal ion binding"/>
    <property type="evidence" value="ECO:0007669"/>
    <property type="project" value="UniProtKB-KW"/>
</dbReference>
<proteinExistence type="predicted"/>
<evidence type="ECO:0000313" key="9">
    <source>
        <dbReference type="EMBL" id="MRX08668.1"/>
    </source>
</evidence>
<dbReference type="EMBL" id="WKJM01000009">
    <property type="protein sequence ID" value="MRX08668.1"/>
    <property type="molecule type" value="Genomic_DNA"/>
</dbReference>
<dbReference type="PROSITE" id="PS51007">
    <property type="entry name" value="CYTC"/>
    <property type="match status" value="2"/>
</dbReference>
<dbReference type="PANTHER" id="PTHR33751:SF9">
    <property type="entry name" value="CYTOCHROME C4"/>
    <property type="match status" value="1"/>
</dbReference>
<dbReference type="Gene3D" id="1.10.760.10">
    <property type="entry name" value="Cytochrome c-like domain"/>
    <property type="match status" value="2"/>
</dbReference>
<dbReference type="SUPFAM" id="SSF46626">
    <property type="entry name" value="Cytochrome c"/>
    <property type="match status" value="2"/>
</dbReference>
<dbReference type="InterPro" id="IPR009056">
    <property type="entry name" value="Cyt_c-like_dom"/>
</dbReference>
<protein>
    <submittedName>
        <fullName evidence="9">C-type cytochrome</fullName>
    </submittedName>
</protein>
<evidence type="ECO:0000256" key="2">
    <source>
        <dbReference type="ARBA" id="ARBA00022617"/>
    </source>
</evidence>
<evidence type="ECO:0000256" key="7">
    <source>
        <dbReference type="SAM" id="Phobius"/>
    </source>
</evidence>
<keyword evidence="10" id="KW-1185">Reference proteome</keyword>
<keyword evidence="4" id="KW-0249">Electron transport</keyword>
<gene>
    <name evidence="9" type="ORF">GJ697_12545</name>
</gene>